<feature type="domain" description="HTH cro/C1-type" evidence="2">
    <location>
        <begin position="8"/>
        <end position="63"/>
    </location>
</feature>
<dbReference type="Proteomes" id="UP001193748">
    <property type="component" value="Unassembled WGS sequence"/>
</dbReference>
<protein>
    <submittedName>
        <fullName evidence="3">Transcriptional regulator with XRE-family HTH domain</fullName>
    </submittedName>
</protein>
<dbReference type="InterPro" id="IPR010982">
    <property type="entry name" value="Lambda_DNA-bd_dom_sf"/>
</dbReference>
<dbReference type="PANTHER" id="PTHR46797:SF1">
    <property type="entry name" value="METHYLPHOSPHONATE SYNTHASE"/>
    <property type="match status" value="1"/>
</dbReference>
<sequence length="66" mass="7302">MDMLGVKIKSARKSKNMSICELANKSGLSDSYLSRLENGQRKDPSISTVIKIVTALEISIDDFIKL</sequence>
<proteinExistence type="predicted"/>
<evidence type="ECO:0000313" key="4">
    <source>
        <dbReference type="Proteomes" id="UP001193748"/>
    </source>
</evidence>
<dbReference type="Gene3D" id="1.10.260.40">
    <property type="entry name" value="lambda repressor-like DNA-binding domains"/>
    <property type="match status" value="1"/>
</dbReference>
<reference evidence="3" key="2">
    <citation type="journal article" date="2022" name="Nat. Biotechnol.">
        <title>Carbon-negative production of acetone and isopropanol by gas fermentation at industrial pilot scale.</title>
        <authorList>
            <person name="Liew F.E."/>
            <person name="Nogle R."/>
            <person name="Abdalla T."/>
            <person name="Rasor B.J."/>
            <person name="Canter C."/>
            <person name="Jensen R.O."/>
            <person name="Wang L."/>
            <person name="Strutz J."/>
            <person name="Chirania P."/>
            <person name="De Tissera S."/>
            <person name="Mueller A.P."/>
            <person name="Ruan Z."/>
            <person name="Gao A."/>
            <person name="Tran L."/>
            <person name="Engle N.L."/>
            <person name="Bromley J.C."/>
            <person name="Daniell J."/>
            <person name="Conrado R."/>
            <person name="Tschaplinski T.J."/>
            <person name="Giannone R.J."/>
            <person name="Hettich R.L."/>
            <person name="Karim A.S."/>
            <person name="Simpson S.D."/>
            <person name="Brown S.D."/>
            <person name="Leang C."/>
            <person name="Jewett M.C."/>
            <person name="Kopke M."/>
        </authorList>
    </citation>
    <scope>NUCLEOTIDE SEQUENCE</scope>
    <source>
        <strain evidence="3">DJ080</strain>
    </source>
</reference>
<gene>
    <name evidence="3" type="ORF">B0H41_006175</name>
</gene>
<dbReference type="PANTHER" id="PTHR46797">
    <property type="entry name" value="HTH-TYPE TRANSCRIPTIONAL REGULATOR"/>
    <property type="match status" value="1"/>
</dbReference>
<dbReference type="AlphaFoldDB" id="A0AAX0BBV8"/>
<dbReference type="Pfam" id="PF01381">
    <property type="entry name" value="HTH_3"/>
    <property type="match status" value="1"/>
</dbReference>
<comment type="caution">
    <text evidence="3">The sequence shown here is derived from an EMBL/GenBank/DDBJ whole genome shotgun (WGS) entry which is preliminary data.</text>
</comment>
<dbReference type="GO" id="GO:0003700">
    <property type="term" value="F:DNA-binding transcription factor activity"/>
    <property type="evidence" value="ECO:0007669"/>
    <property type="project" value="TreeGrafter"/>
</dbReference>
<evidence type="ECO:0000313" key="3">
    <source>
        <dbReference type="EMBL" id="NRT92354.1"/>
    </source>
</evidence>
<dbReference type="PROSITE" id="PS50943">
    <property type="entry name" value="HTH_CROC1"/>
    <property type="match status" value="1"/>
</dbReference>
<dbReference type="SMART" id="SM00530">
    <property type="entry name" value="HTH_XRE"/>
    <property type="match status" value="1"/>
</dbReference>
<dbReference type="GO" id="GO:0003677">
    <property type="term" value="F:DNA binding"/>
    <property type="evidence" value="ECO:0007669"/>
    <property type="project" value="UniProtKB-KW"/>
</dbReference>
<dbReference type="CDD" id="cd00093">
    <property type="entry name" value="HTH_XRE"/>
    <property type="match status" value="1"/>
</dbReference>
<dbReference type="InterPro" id="IPR001387">
    <property type="entry name" value="Cro/C1-type_HTH"/>
</dbReference>
<evidence type="ECO:0000256" key="1">
    <source>
        <dbReference type="ARBA" id="ARBA00023125"/>
    </source>
</evidence>
<reference evidence="3" key="1">
    <citation type="submission" date="2020-05" db="EMBL/GenBank/DDBJ databases">
        <authorList>
            <person name="Brown S."/>
            <person name="Huntemann M."/>
            <person name="Clum A."/>
            <person name="Spunde A."/>
            <person name="Palaniappan K."/>
            <person name="Ritter S."/>
            <person name="Mikhailova N."/>
            <person name="Chen I.-M."/>
            <person name="Stamatis D."/>
            <person name="Reddy T."/>
            <person name="O'Malley R."/>
            <person name="Daum C."/>
            <person name="Shapiro N."/>
            <person name="Ivanova N."/>
            <person name="Kyrpides N."/>
            <person name="Woyke T."/>
        </authorList>
    </citation>
    <scope>NUCLEOTIDE SEQUENCE</scope>
    <source>
        <strain evidence="3">DJ080</strain>
    </source>
</reference>
<keyword evidence="1" id="KW-0238">DNA-binding</keyword>
<name>A0AAX0BBV8_CLOBE</name>
<dbReference type="EMBL" id="JABSWW010000002">
    <property type="protein sequence ID" value="NRT92354.1"/>
    <property type="molecule type" value="Genomic_DNA"/>
</dbReference>
<dbReference type="SUPFAM" id="SSF47413">
    <property type="entry name" value="lambda repressor-like DNA-binding domains"/>
    <property type="match status" value="1"/>
</dbReference>
<organism evidence="3 4">
    <name type="scientific">Clostridium beijerinckii</name>
    <name type="common">Clostridium MP</name>
    <dbReference type="NCBI Taxonomy" id="1520"/>
    <lineage>
        <taxon>Bacteria</taxon>
        <taxon>Bacillati</taxon>
        <taxon>Bacillota</taxon>
        <taxon>Clostridia</taxon>
        <taxon>Eubacteriales</taxon>
        <taxon>Clostridiaceae</taxon>
        <taxon>Clostridium</taxon>
    </lineage>
</organism>
<dbReference type="GO" id="GO:0005829">
    <property type="term" value="C:cytosol"/>
    <property type="evidence" value="ECO:0007669"/>
    <property type="project" value="TreeGrafter"/>
</dbReference>
<evidence type="ECO:0000259" key="2">
    <source>
        <dbReference type="PROSITE" id="PS50943"/>
    </source>
</evidence>
<dbReference type="InterPro" id="IPR050807">
    <property type="entry name" value="TransReg_Diox_bact_type"/>
</dbReference>
<accession>A0AAX0BBV8</accession>
<dbReference type="RefSeq" id="WP_173712500.1">
    <property type="nucleotide sequence ID" value="NZ_JABSWW010000002.1"/>
</dbReference>